<keyword evidence="3" id="KW-1185">Reference proteome</keyword>
<protein>
    <recommendedName>
        <fullName evidence="4">RNase H type-1 domain-containing protein</fullName>
    </recommendedName>
</protein>
<organism evidence="2 3">
    <name type="scientific">Gossypium darwinii</name>
    <name type="common">Darwin's cotton</name>
    <name type="synonym">Gossypium barbadense var. darwinii</name>
    <dbReference type="NCBI Taxonomy" id="34276"/>
    <lineage>
        <taxon>Eukaryota</taxon>
        <taxon>Viridiplantae</taxon>
        <taxon>Streptophyta</taxon>
        <taxon>Embryophyta</taxon>
        <taxon>Tracheophyta</taxon>
        <taxon>Spermatophyta</taxon>
        <taxon>Magnoliopsida</taxon>
        <taxon>eudicotyledons</taxon>
        <taxon>Gunneridae</taxon>
        <taxon>Pentapetalae</taxon>
        <taxon>rosids</taxon>
        <taxon>malvids</taxon>
        <taxon>Malvales</taxon>
        <taxon>Malvaceae</taxon>
        <taxon>Malvoideae</taxon>
        <taxon>Gossypium</taxon>
    </lineage>
</organism>
<evidence type="ECO:0008006" key="4">
    <source>
        <dbReference type="Google" id="ProtNLM"/>
    </source>
</evidence>
<evidence type="ECO:0000313" key="3">
    <source>
        <dbReference type="Proteomes" id="UP000323506"/>
    </source>
</evidence>
<reference evidence="2 3" key="1">
    <citation type="submission" date="2019-06" db="EMBL/GenBank/DDBJ databases">
        <title>WGS assembly of Gossypium darwinii.</title>
        <authorList>
            <person name="Chen Z.J."/>
            <person name="Sreedasyam A."/>
            <person name="Ando A."/>
            <person name="Song Q."/>
            <person name="De L."/>
            <person name="Hulse-Kemp A."/>
            <person name="Ding M."/>
            <person name="Ye W."/>
            <person name="Kirkbride R."/>
            <person name="Jenkins J."/>
            <person name="Plott C."/>
            <person name="Lovell J."/>
            <person name="Lin Y.-M."/>
            <person name="Vaughn R."/>
            <person name="Liu B."/>
            <person name="Li W."/>
            <person name="Simpson S."/>
            <person name="Scheffler B."/>
            <person name="Saski C."/>
            <person name="Grover C."/>
            <person name="Hu G."/>
            <person name="Conover J."/>
            <person name="Carlson J."/>
            <person name="Shu S."/>
            <person name="Boston L."/>
            <person name="Williams M."/>
            <person name="Peterson D."/>
            <person name="Mcgee K."/>
            <person name="Jones D."/>
            <person name="Wendel J."/>
            <person name="Stelly D."/>
            <person name="Grimwood J."/>
            <person name="Schmutz J."/>
        </authorList>
    </citation>
    <scope>NUCLEOTIDE SEQUENCE [LARGE SCALE GENOMIC DNA]</scope>
    <source>
        <strain evidence="2">1808015.09</strain>
    </source>
</reference>
<feature type="region of interest" description="Disordered" evidence="1">
    <location>
        <begin position="85"/>
        <end position="113"/>
    </location>
</feature>
<accession>A0A5D2DU44</accession>
<feature type="compositionally biased region" description="Basic and acidic residues" evidence="1">
    <location>
        <begin position="104"/>
        <end position="113"/>
    </location>
</feature>
<proteinExistence type="predicted"/>
<dbReference type="Proteomes" id="UP000323506">
    <property type="component" value="Chromosome D01"/>
</dbReference>
<name>A0A5D2DU44_GOSDA</name>
<evidence type="ECO:0000313" key="2">
    <source>
        <dbReference type="EMBL" id="TYG84644.1"/>
    </source>
</evidence>
<dbReference type="EMBL" id="CM017701">
    <property type="protein sequence ID" value="TYG84644.1"/>
    <property type="molecule type" value="Genomic_DNA"/>
</dbReference>
<evidence type="ECO:0000256" key="1">
    <source>
        <dbReference type="SAM" id="MobiDB-lite"/>
    </source>
</evidence>
<gene>
    <name evidence="2" type="ORF">ES288_D01G265800v1</name>
</gene>
<sequence length="113" mass="12223">MVLDCSICLCPWCCCEIESTNHVLMARNDIIFPSRFILAKAAFGSHDFSVANWWDCSWSCIAPSISRTNSLSAAWIPPDAGSPKFNVDGASRGNPKRAGCGGVLRDDNGKLLS</sequence>
<dbReference type="AlphaFoldDB" id="A0A5D2DU44"/>